<evidence type="ECO:0000313" key="1">
    <source>
        <dbReference type="EMBL" id="AFM27783.1"/>
    </source>
</evidence>
<dbReference type="KEGG" id="dti:Desti_5181"/>
<dbReference type="AlphaFoldDB" id="I4CDZ2"/>
<dbReference type="HOGENOM" id="CLU_2245635_0_0_7"/>
<protein>
    <submittedName>
        <fullName evidence="1">Uncharacterized protein</fullName>
    </submittedName>
</protein>
<gene>
    <name evidence="1" type="ordered locus">Desti_5181</name>
</gene>
<evidence type="ECO:0000313" key="2">
    <source>
        <dbReference type="Proteomes" id="UP000006055"/>
    </source>
</evidence>
<dbReference type="EMBL" id="CP003360">
    <property type="protein sequence ID" value="AFM27783.1"/>
    <property type="molecule type" value="Genomic_DNA"/>
</dbReference>
<sequence>MAICKSLRFLTFVAGATRLELATSSVTGREPRQSYQPHASIFQSFQAPSVRFGPSRSRLIPFGSPGPRTKSEHDFVPFDGQAIQWSVPVFTSSQLALVCPTRPF</sequence>
<name>I4CDZ2_DESTA</name>
<proteinExistence type="predicted"/>
<accession>I4CDZ2</accession>
<reference evidence="2" key="1">
    <citation type="submission" date="2012-06" db="EMBL/GenBank/DDBJ databases">
        <title>Complete sequence of chromosome of Desulfomonile tiedjei DSM 6799.</title>
        <authorList>
            <person name="Lucas S."/>
            <person name="Copeland A."/>
            <person name="Lapidus A."/>
            <person name="Glavina del Rio T."/>
            <person name="Dalin E."/>
            <person name="Tice H."/>
            <person name="Bruce D."/>
            <person name="Goodwin L."/>
            <person name="Pitluck S."/>
            <person name="Peters L."/>
            <person name="Ovchinnikova G."/>
            <person name="Zeytun A."/>
            <person name="Lu M."/>
            <person name="Kyrpides N."/>
            <person name="Mavromatis K."/>
            <person name="Ivanova N."/>
            <person name="Brettin T."/>
            <person name="Detter J.C."/>
            <person name="Han C."/>
            <person name="Larimer F."/>
            <person name="Land M."/>
            <person name="Hauser L."/>
            <person name="Markowitz V."/>
            <person name="Cheng J.-F."/>
            <person name="Hugenholtz P."/>
            <person name="Woyke T."/>
            <person name="Wu D."/>
            <person name="Spring S."/>
            <person name="Schroeder M."/>
            <person name="Brambilla E."/>
            <person name="Klenk H.-P."/>
            <person name="Eisen J.A."/>
        </authorList>
    </citation>
    <scope>NUCLEOTIDE SEQUENCE [LARGE SCALE GENOMIC DNA]</scope>
    <source>
        <strain evidence="2">ATCC 49306 / DSM 6799 / DCB-1</strain>
    </source>
</reference>
<dbReference type="Proteomes" id="UP000006055">
    <property type="component" value="Chromosome"/>
</dbReference>
<organism evidence="1 2">
    <name type="scientific">Desulfomonile tiedjei (strain ATCC 49306 / DSM 6799 / DCB-1)</name>
    <dbReference type="NCBI Taxonomy" id="706587"/>
    <lineage>
        <taxon>Bacteria</taxon>
        <taxon>Pseudomonadati</taxon>
        <taxon>Thermodesulfobacteriota</taxon>
        <taxon>Desulfomonilia</taxon>
        <taxon>Desulfomonilales</taxon>
        <taxon>Desulfomonilaceae</taxon>
        <taxon>Desulfomonile</taxon>
    </lineage>
</organism>
<keyword evidence="2" id="KW-1185">Reference proteome</keyword>